<reference evidence="2" key="1">
    <citation type="submission" date="2015-08" db="EMBL/GenBank/DDBJ databases">
        <authorList>
            <person name="Babu N.S."/>
            <person name="Beckwith C.J."/>
            <person name="Beseler K.G."/>
            <person name="Brison A."/>
            <person name="Carone J.V."/>
            <person name="Caskin T.P."/>
            <person name="Diamond M."/>
            <person name="Durham M.E."/>
            <person name="Foxe J.M."/>
            <person name="Go M."/>
            <person name="Henderson B.A."/>
            <person name="Jones I.B."/>
            <person name="McGettigan J.A."/>
            <person name="Micheletti S.J."/>
            <person name="Nasrallah M.E."/>
            <person name="Ortiz D."/>
            <person name="Piller C.R."/>
            <person name="Privatt S.R."/>
            <person name="Schneider S.L."/>
            <person name="Sharp S."/>
            <person name="Smith T.C."/>
            <person name="Stanton J.D."/>
            <person name="Ullery H.E."/>
            <person name="Wilson R.J."/>
            <person name="Serrano M.G."/>
            <person name="Buck G."/>
            <person name="Lee V."/>
            <person name="Wang Y."/>
            <person name="Carvalho R."/>
            <person name="Voegtly L."/>
            <person name="Shi R."/>
            <person name="Duckworth R."/>
            <person name="Johnson A."/>
            <person name="Loviza R."/>
            <person name="Walstead R."/>
            <person name="Shah Z."/>
            <person name="Kiflezghi M."/>
            <person name="Wade K."/>
            <person name="Ball S.L."/>
            <person name="Bradley K.W."/>
            <person name="Asai D.J."/>
            <person name="Bowman C.A."/>
            <person name="Russell D.A."/>
            <person name="Pope W.H."/>
            <person name="Jacobs-Sera D."/>
            <person name="Hendrix R.W."/>
            <person name="Hatfull G.F."/>
        </authorList>
    </citation>
    <scope>NUCLEOTIDE SEQUENCE [LARGE SCALE GENOMIC DNA]</scope>
</reference>
<organism evidence="2">
    <name type="scientific">Cryptosporidium hominis</name>
    <dbReference type="NCBI Taxonomy" id="237895"/>
    <lineage>
        <taxon>Eukaryota</taxon>
        <taxon>Sar</taxon>
        <taxon>Alveolata</taxon>
        <taxon>Apicomplexa</taxon>
        <taxon>Conoidasida</taxon>
        <taxon>Coccidia</taxon>
        <taxon>Eucoccidiorida</taxon>
        <taxon>Eimeriorina</taxon>
        <taxon>Cryptosporidiidae</taxon>
        <taxon>Cryptosporidium</taxon>
    </lineage>
</organism>
<dbReference type="VEuPathDB" id="CryptoDB:Chro.10055"/>
<name>A0A0S4T9Z2_CRYHO</name>
<dbReference type="Proteomes" id="UP000199752">
    <property type="component" value="Chromosome 1"/>
</dbReference>
<feature type="region of interest" description="Disordered" evidence="1">
    <location>
        <begin position="382"/>
        <end position="405"/>
    </location>
</feature>
<evidence type="ECO:0000313" key="2">
    <source>
        <dbReference type="EMBL" id="CUV03986.1"/>
    </source>
</evidence>
<dbReference type="AlphaFoldDB" id="A0A0S4T9Z2"/>
<dbReference type="VEuPathDB" id="CryptoDB:CHUDEA1_450"/>
<evidence type="ECO:0000256" key="1">
    <source>
        <dbReference type="SAM" id="MobiDB-lite"/>
    </source>
</evidence>
<dbReference type="VEuPathDB" id="CryptoDB:ChTU502y2012_302g0225"/>
<dbReference type="OrthoDB" id="343746at2759"/>
<gene>
    <name evidence="2" type="ORF">CHUDEA1_450</name>
</gene>
<feature type="compositionally biased region" description="Low complexity" evidence="1">
    <location>
        <begin position="382"/>
        <end position="396"/>
    </location>
</feature>
<accession>A0A0S4T9Z2</accession>
<proteinExistence type="predicted"/>
<protein>
    <submittedName>
        <fullName evidence="2">Uncharacterized protein</fullName>
    </submittedName>
</protein>
<dbReference type="VEuPathDB" id="CryptoDB:GY17_00001042"/>
<sequence>MASCFGKRKGIPNKSSSIADVSVYPPPILIQKSLVIPGFIREGRQLSRALSLSLDVEDSNTISDSQSQYSLENKFEKLPTKSDLLRANLSFKNNYQDLDLEYDNEKNPNYYIYQNLDSNNESDLILKNQNTNSKNSNNYLDESNNQIVQKLKSKPVNGQTGNSVIVNPVNIKPREIKRVGTNSSNNFVKSTSSLKKNDEPLKSSSNHFEDLSFNDYITSNDYIERFLSKKKSTEDVLEDVLENDLENNIIDLIISDTNSVSNDHDHDHDNNHNNNDYYYDPDKNKPISTIQSKISNKNSPENRKRIFSAPNEPIIHIDQFLNDELKGKQVIKNTKNRHRTSSLRILAQSVINLMNKRGSKGRSERNEVKSINKLLNNLEIQSSKSSESSFSRHSNSTIVSNSPSLYDQDLNSLNKTINNLKNSRKQVSFEMDLKKLEKKRSSKISKRFSNLLGKRPSKTYSDVQFSKKLSEPKINYPNNNNKADDYNNNAKNDIILLEDGIFTINQDEVKQVQEFNIPITLLKSESSETLNSNFSLDQRVARTYDMQIITYDQTPIPIPNLPRGRRLQSLENLENCYLVISPNISNMLSLCYCK</sequence>
<dbReference type="EMBL" id="LN877947">
    <property type="protein sequence ID" value="CUV03986.1"/>
    <property type="molecule type" value="Genomic_DNA"/>
</dbReference>